<dbReference type="AlphaFoldDB" id="A0A0C9UAX4"/>
<dbReference type="HOGENOM" id="CLU_080792_0_0_1"/>
<organism evidence="2 3">
    <name type="scientific">Sphaerobolus stellatus (strain SS14)</name>
    <dbReference type="NCBI Taxonomy" id="990650"/>
    <lineage>
        <taxon>Eukaryota</taxon>
        <taxon>Fungi</taxon>
        <taxon>Dikarya</taxon>
        <taxon>Basidiomycota</taxon>
        <taxon>Agaricomycotina</taxon>
        <taxon>Agaricomycetes</taxon>
        <taxon>Phallomycetidae</taxon>
        <taxon>Geastrales</taxon>
        <taxon>Sphaerobolaceae</taxon>
        <taxon>Sphaerobolus</taxon>
    </lineage>
</organism>
<proteinExistence type="predicted"/>
<name>A0A0C9UAX4_SPHS4</name>
<evidence type="ECO:0000313" key="2">
    <source>
        <dbReference type="EMBL" id="KIJ31694.1"/>
    </source>
</evidence>
<dbReference type="Proteomes" id="UP000054279">
    <property type="component" value="Unassembled WGS sequence"/>
</dbReference>
<feature type="region of interest" description="Disordered" evidence="1">
    <location>
        <begin position="215"/>
        <end position="300"/>
    </location>
</feature>
<evidence type="ECO:0000256" key="1">
    <source>
        <dbReference type="SAM" id="MobiDB-lite"/>
    </source>
</evidence>
<gene>
    <name evidence="2" type="ORF">M422DRAFT_53274</name>
</gene>
<protein>
    <submittedName>
        <fullName evidence="2">Uncharacterized protein</fullName>
    </submittedName>
</protein>
<keyword evidence="3" id="KW-1185">Reference proteome</keyword>
<dbReference type="EMBL" id="KN837238">
    <property type="protein sequence ID" value="KIJ31694.1"/>
    <property type="molecule type" value="Genomic_DNA"/>
</dbReference>
<reference evidence="2 3" key="1">
    <citation type="submission" date="2014-06" db="EMBL/GenBank/DDBJ databases">
        <title>Evolutionary Origins and Diversification of the Mycorrhizal Mutualists.</title>
        <authorList>
            <consortium name="DOE Joint Genome Institute"/>
            <consortium name="Mycorrhizal Genomics Consortium"/>
            <person name="Kohler A."/>
            <person name="Kuo A."/>
            <person name="Nagy L.G."/>
            <person name="Floudas D."/>
            <person name="Copeland A."/>
            <person name="Barry K.W."/>
            <person name="Cichocki N."/>
            <person name="Veneault-Fourrey C."/>
            <person name="LaButti K."/>
            <person name="Lindquist E.A."/>
            <person name="Lipzen A."/>
            <person name="Lundell T."/>
            <person name="Morin E."/>
            <person name="Murat C."/>
            <person name="Riley R."/>
            <person name="Ohm R."/>
            <person name="Sun H."/>
            <person name="Tunlid A."/>
            <person name="Henrissat B."/>
            <person name="Grigoriev I.V."/>
            <person name="Hibbett D.S."/>
            <person name="Martin F."/>
        </authorList>
    </citation>
    <scope>NUCLEOTIDE SEQUENCE [LARGE SCALE GENOMIC DNA]</scope>
    <source>
        <strain evidence="2 3">SS14</strain>
    </source>
</reference>
<sequence length="300" mass="32570">MSSLNTAPENSSPGTALIQGIAVLQHTEILHTSIGRTLFAIAEFPIGFDEKKSLNTVMAATYYKVLADETHPADGSTCYISGKIVSLTPSVSLPNNVERDMIDFILDAFFIHRLSGKQMPRAPLVTITGTSGQTDGRRQFLLNVSQYFQDHHQPSGYIFSFAEGGRFRNKVPMPFSASICTVASILTGQAIRNNENLTRLPIDIWDISFPATNRSSVATSPVKGRKGTSSNWLIEQDKPQSSQRQRSATSSGENTTPPVTPQKRTRDAIIAAEDEGIIPESSTEPAAKKGKGKGKEKSDA</sequence>
<evidence type="ECO:0000313" key="3">
    <source>
        <dbReference type="Proteomes" id="UP000054279"/>
    </source>
</evidence>
<accession>A0A0C9UAX4</accession>
<feature type="compositionally biased region" description="Polar residues" evidence="1">
    <location>
        <begin position="248"/>
        <end position="257"/>
    </location>
</feature>